<proteinExistence type="inferred from homology"/>
<comment type="similarity">
    <text evidence="1">Belongs to the DprA/Smf family.</text>
</comment>
<dbReference type="SUPFAM" id="SSF102405">
    <property type="entry name" value="MCP/YpsA-like"/>
    <property type="match status" value="1"/>
</dbReference>
<dbReference type="Gene3D" id="1.10.10.10">
    <property type="entry name" value="Winged helix-like DNA-binding domain superfamily/Winged helix DNA-binding domain"/>
    <property type="match status" value="1"/>
</dbReference>
<dbReference type="Proteomes" id="UP000824076">
    <property type="component" value="Unassembled WGS sequence"/>
</dbReference>
<dbReference type="PANTHER" id="PTHR43022">
    <property type="entry name" value="PROTEIN SMF"/>
    <property type="match status" value="1"/>
</dbReference>
<accession>A0A9D1IJL8</accession>
<dbReference type="GO" id="GO:0009294">
    <property type="term" value="P:DNA-mediated transformation"/>
    <property type="evidence" value="ECO:0007669"/>
    <property type="project" value="InterPro"/>
</dbReference>
<dbReference type="InterPro" id="IPR057666">
    <property type="entry name" value="DrpA_SLOG"/>
</dbReference>
<comment type="caution">
    <text evidence="3">The sequence shown here is derived from an EMBL/GenBank/DDBJ whole genome shotgun (WGS) entry which is preliminary data.</text>
</comment>
<name>A0A9D1IJL8_9BACT</name>
<feature type="domain" description="Smf/DprA SLOG" evidence="2">
    <location>
        <begin position="64"/>
        <end position="274"/>
    </location>
</feature>
<evidence type="ECO:0000313" key="3">
    <source>
        <dbReference type="EMBL" id="HIU38160.1"/>
    </source>
</evidence>
<dbReference type="AlphaFoldDB" id="A0A9D1IJL8"/>
<dbReference type="EMBL" id="DVMS01000019">
    <property type="protein sequence ID" value="HIU38160.1"/>
    <property type="molecule type" value="Genomic_DNA"/>
</dbReference>
<dbReference type="Pfam" id="PF02481">
    <property type="entry name" value="DNA_processg_A"/>
    <property type="match status" value="1"/>
</dbReference>
<protein>
    <submittedName>
        <fullName evidence="3">DNA-protecting protein DprA</fullName>
    </submittedName>
</protein>
<dbReference type="Gene3D" id="3.40.50.450">
    <property type="match status" value="1"/>
</dbReference>
<dbReference type="PANTHER" id="PTHR43022:SF1">
    <property type="entry name" value="PROTEIN SMF"/>
    <property type="match status" value="1"/>
</dbReference>
<evidence type="ECO:0000256" key="1">
    <source>
        <dbReference type="ARBA" id="ARBA00006525"/>
    </source>
</evidence>
<dbReference type="InterPro" id="IPR036388">
    <property type="entry name" value="WH-like_DNA-bd_sf"/>
</dbReference>
<dbReference type="InterPro" id="IPR003488">
    <property type="entry name" value="DprA"/>
</dbReference>
<evidence type="ECO:0000259" key="2">
    <source>
        <dbReference type="Pfam" id="PF02481"/>
    </source>
</evidence>
<gene>
    <name evidence="3" type="primary">dprA</name>
    <name evidence="3" type="ORF">IAD18_00670</name>
</gene>
<organism evidence="3 4">
    <name type="scientific">Candidatus Limisoma intestinavium</name>
    <dbReference type="NCBI Taxonomy" id="2840856"/>
    <lineage>
        <taxon>Bacteria</taxon>
        <taxon>Pseudomonadati</taxon>
        <taxon>Bacteroidota</taxon>
        <taxon>Bacteroidia</taxon>
        <taxon>Bacteroidales</taxon>
        <taxon>Candidatus Limisoma</taxon>
    </lineage>
</organism>
<dbReference type="NCBIfam" id="TIGR00732">
    <property type="entry name" value="dprA"/>
    <property type="match status" value="1"/>
</dbReference>
<reference evidence="3" key="2">
    <citation type="journal article" date="2021" name="PeerJ">
        <title>Extensive microbial diversity within the chicken gut microbiome revealed by metagenomics and culture.</title>
        <authorList>
            <person name="Gilroy R."/>
            <person name="Ravi A."/>
            <person name="Getino M."/>
            <person name="Pursley I."/>
            <person name="Horton D.L."/>
            <person name="Alikhan N.F."/>
            <person name="Baker D."/>
            <person name="Gharbi K."/>
            <person name="Hall N."/>
            <person name="Watson M."/>
            <person name="Adriaenssens E.M."/>
            <person name="Foster-Nyarko E."/>
            <person name="Jarju S."/>
            <person name="Secka A."/>
            <person name="Antonio M."/>
            <person name="Oren A."/>
            <person name="Chaudhuri R.R."/>
            <person name="La Ragione R."/>
            <person name="Hildebrand F."/>
            <person name="Pallen M.J."/>
        </authorList>
    </citation>
    <scope>NUCLEOTIDE SEQUENCE</scope>
    <source>
        <strain evidence="3">17073</strain>
    </source>
</reference>
<evidence type="ECO:0000313" key="4">
    <source>
        <dbReference type="Proteomes" id="UP000824076"/>
    </source>
</evidence>
<sequence length="350" mass="38289">METASKLLEVVGSEERFFCLPEMELREKFGLHGEVATSKYRDALVEKAEKELAYIQDKGIAAYYFTEKGYPARLLAASDAPMLLYAKGECDLNAGHVVGVVGTRRATTYGLRQCRELVAGLKEALGEHVVIVSGLAYGIDVAAHLAAMEAGLPTVAVMAHGLDMIYPAQHRSIAVDIVRKGGAIVTEYGKQTRVHRSNFLARNRIIAGLSDCVVVVESATKGGALVTANIAQNYGRDVFAFPGRTDDAYSLGCNALIRKNVAALICNAGELIDMMGWERLSRPIEKSLFIELTEEEQKVVDSFREEIVNVNELCISANMMIHKLLSCLFELEGKGVVEALPGNMYRLIKK</sequence>
<reference evidence="3" key="1">
    <citation type="submission" date="2020-10" db="EMBL/GenBank/DDBJ databases">
        <authorList>
            <person name="Gilroy R."/>
        </authorList>
    </citation>
    <scope>NUCLEOTIDE SEQUENCE</scope>
    <source>
        <strain evidence="3">17073</strain>
    </source>
</reference>